<evidence type="ECO:0000313" key="15">
    <source>
        <dbReference type="Proteomes" id="UP000663877"/>
    </source>
</evidence>
<dbReference type="InterPro" id="IPR008331">
    <property type="entry name" value="Ferritin_DPS_dom"/>
</dbReference>
<dbReference type="PANTHER" id="PTHR11431:SF75">
    <property type="entry name" value="FERRITIN"/>
    <property type="match status" value="1"/>
</dbReference>
<evidence type="ECO:0000313" key="13">
    <source>
        <dbReference type="EMBL" id="CAF1553615.1"/>
    </source>
</evidence>
<keyword evidence="14" id="KW-1185">Reference proteome</keyword>
<keyword evidence="10" id="KW-0812">Transmembrane</keyword>
<evidence type="ECO:0000256" key="6">
    <source>
        <dbReference type="ARBA" id="ARBA00025111"/>
    </source>
</evidence>
<dbReference type="SUPFAM" id="SSF47240">
    <property type="entry name" value="Ferritin-like"/>
    <property type="match status" value="1"/>
</dbReference>
<evidence type="ECO:0000256" key="7">
    <source>
        <dbReference type="ARBA" id="ARBA00047990"/>
    </source>
</evidence>
<evidence type="ECO:0000313" key="14">
    <source>
        <dbReference type="Proteomes" id="UP000663832"/>
    </source>
</evidence>
<feature type="binding site" evidence="8">
    <location>
        <position position="116"/>
    </location>
    <ligand>
        <name>Fe cation</name>
        <dbReference type="ChEBI" id="CHEBI:24875"/>
        <label>1</label>
    </ligand>
</feature>
<comment type="similarity">
    <text evidence="1 9">Belongs to the ferritin family.</text>
</comment>
<dbReference type="GO" id="GO:0006826">
    <property type="term" value="P:iron ion transport"/>
    <property type="evidence" value="ECO:0007669"/>
    <property type="project" value="InterPro"/>
</dbReference>
<feature type="binding site" evidence="8">
    <location>
        <position position="150"/>
    </location>
    <ligand>
        <name>Fe cation</name>
        <dbReference type="ChEBI" id="CHEBI:24875"/>
        <label>1</label>
    </ligand>
</feature>
<keyword evidence="4 9" id="KW-0560">Oxidoreductase</keyword>
<feature type="binding site" evidence="8">
    <location>
        <position position="73"/>
    </location>
    <ligand>
        <name>Fe cation</name>
        <dbReference type="ChEBI" id="CHEBI:24875"/>
        <label>1</label>
    </ligand>
</feature>
<dbReference type="InterPro" id="IPR001519">
    <property type="entry name" value="Ferritin"/>
</dbReference>
<sequence>MVSSSVSVSTIIIVIFLPLIYTTGLKSVYEVQIQKEFLASNIYLTFAHRLSSHGVYHGFAKFFFESAEEERDHGKELLDFYNVRNREVLLYDINIDDNIAKMEDLVEMIRAADQLEKQVYDNLIQVRLQANTEKDYPTVHFIETVMLEEQTTALKYMSDLVKRIERNSDNVAILLQMMDQDLRKKQVKKP</sequence>
<comment type="caution">
    <text evidence="12">The sequence shown here is derived from an EMBL/GenBank/DDBJ whole genome shotgun (WGS) entry which is preliminary data.</text>
</comment>
<evidence type="ECO:0000313" key="12">
    <source>
        <dbReference type="EMBL" id="CAF1265491.1"/>
    </source>
</evidence>
<evidence type="ECO:0000256" key="5">
    <source>
        <dbReference type="ARBA" id="ARBA00023004"/>
    </source>
</evidence>
<accession>A0A815B2U3</accession>
<keyword evidence="10" id="KW-1133">Transmembrane helix</keyword>
<reference evidence="12" key="1">
    <citation type="submission" date="2021-02" db="EMBL/GenBank/DDBJ databases">
        <authorList>
            <person name="Nowell W R."/>
        </authorList>
    </citation>
    <scope>NUCLEOTIDE SEQUENCE</scope>
</reference>
<feature type="transmembrane region" description="Helical" evidence="10">
    <location>
        <begin position="6"/>
        <end position="25"/>
    </location>
</feature>
<feature type="binding site" evidence="8">
    <location>
        <position position="70"/>
    </location>
    <ligand>
        <name>Fe cation</name>
        <dbReference type="ChEBI" id="CHEBI:24875"/>
        <label>1</label>
    </ligand>
</feature>
<dbReference type="InterPro" id="IPR009040">
    <property type="entry name" value="Ferritin-like_diiron"/>
</dbReference>
<dbReference type="GO" id="GO:0006879">
    <property type="term" value="P:intracellular iron ion homeostasis"/>
    <property type="evidence" value="ECO:0007669"/>
    <property type="project" value="UniProtKB-KW"/>
</dbReference>
<keyword evidence="3 8" id="KW-0479">Metal-binding</keyword>
<keyword evidence="2 9" id="KW-0409">Iron storage</keyword>
<dbReference type="InterPro" id="IPR009078">
    <property type="entry name" value="Ferritin-like_SF"/>
</dbReference>
<gene>
    <name evidence="12" type="ORF">BJG266_LOCUS30362</name>
    <name evidence="13" type="ORF">QVE165_LOCUS47294</name>
</gene>
<dbReference type="EMBL" id="CAJNOM010000739">
    <property type="protein sequence ID" value="CAF1553615.1"/>
    <property type="molecule type" value="Genomic_DNA"/>
</dbReference>
<evidence type="ECO:0000256" key="1">
    <source>
        <dbReference type="ARBA" id="ARBA00007513"/>
    </source>
</evidence>
<dbReference type="GO" id="GO:0004322">
    <property type="term" value="F:ferroxidase activity"/>
    <property type="evidence" value="ECO:0007669"/>
    <property type="project" value="UniProtKB-EC"/>
</dbReference>
<evidence type="ECO:0000259" key="11">
    <source>
        <dbReference type="PROSITE" id="PS50905"/>
    </source>
</evidence>
<name>A0A815B2U3_9BILA</name>
<dbReference type="EC" id="1.16.3.1" evidence="9"/>
<dbReference type="PROSITE" id="PS50905">
    <property type="entry name" value="FERRITIN_LIKE"/>
    <property type="match status" value="1"/>
</dbReference>
<proteinExistence type="inferred from homology"/>
<dbReference type="Gene3D" id="1.20.1260.10">
    <property type="match status" value="1"/>
</dbReference>
<evidence type="ECO:0000256" key="4">
    <source>
        <dbReference type="ARBA" id="ARBA00023002"/>
    </source>
</evidence>
<comment type="function">
    <text evidence="9">Stores iron in a soluble, non-toxic, readily available form. Important for iron homeostasis. Iron is taken up in the ferrous form and deposited as ferric hydroxides after oxidation.</text>
</comment>
<keyword evidence="5 8" id="KW-0408">Iron</keyword>
<dbReference type="GO" id="GO:0005737">
    <property type="term" value="C:cytoplasm"/>
    <property type="evidence" value="ECO:0007669"/>
    <property type="project" value="TreeGrafter"/>
</dbReference>
<organism evidence="12 15">
    <name type="scientific">Adineta steineri</name>
    <dbReference type="NCBI Taxonomy" id="433720"/>
    <lineage>
        <taxon>Eukaryota</taxon>
        <taxon>Metazoa</taxon>
        <taxon>Spiralia</taxon>
        <taxon>Gnathifera</taxon>
        <taxon>Rotifera</taxon>
        <taxon>Eurotatoria</taxon>
        <taxon>Bdelloidea</taxon>
        <taxon>Adinetida</taxon>
        <taxon>Adinetidae</taxon>
        <taxon>Adineta</taxon>
    </lineage>
</organism>
<dbReference type="EMBL" id="CAJNOI010000391">
    <property type="protein sequence ID" value="CAF1265491.1"/>
    <property type="molecule type" value="Genomic_DNA"/>
</dbReference>
<dbReference type="AlphaFoldDB" id="A0A815B2U3"/>
<protein>
    <recommendedName>
        <fullName evidence="9">Ferritin</fullName>
        <ecNumber evidence="9">1.16.3.1</ecNumber>
    </recommendedName>
</protein>
<comment type="function">
    <text evidence="6">Stores iron in a soluble, non-toxic, readily available form. Important for iron homeostasis. Has ferroxidase activity. Iron is taken up in the ferrous form and deposited as ferric hydroxides after oxidation.</text>
</comment>
<dbReference type="Pfam" id="PF00210">
    <property type="entry name" value="Ferritin"/>
    <property type="match status" value="1"/>
</dbReference>
<evidence type="ECO:0000256" key="10">
    <source>
        <dbReference type="SAM" id="Phobius"/>
    </source>
</evidence>
<dbReference type="Proteomes" id="UP000663877">
    <property type="component" value="Unassembled WGS sequence"/>
</dbReference>
<evidence type="ECO:0000256" key="9">
    <source>
        <dbReference type="RuleBase" id="RU361145"/>
    </source>
</evidence>
<dbReference type="PANTHER" id="PTHR11431">
    <property type="entry name" value="FERRITIN"/>
    <property type="match status" value="1"/>
</dbReference>
<evidence type="ECO:0000256" key="3">
    <source>
        <dbReference type="ARBA" id="ARBA00022723"/>
    </source>
</evidence>
<dbReference type="Proteomes" id="UP000663832">
    <property type="component" value="Unassembled WGS sequence"/>
</dbReference>
<feature type="binding site" evidence="8">
    <location>
        <position position="36"/>
    </location>
    <ligand>
        <name>Fe cation</name>
        <dbReference type="ChEBI" id="CHEBI:24875"/>
        <label>1</label>
    </ligand>
</feature>
<comment type="catalytic activity">
    <reaction evidence="7 9">
        <text>4 Fe(2+) + O2 + 4 H(+) = 4 Fe(3+) + 2 H2O</text>
        <dbReference type="Rhea" id="RHEA:11148"/>
        <dbReference type="ChEBI" id="CHEBI:15377"/>
        <dbReference type="ChEBI" id="CHEBI:15378"/>
        <dbReference type="ChEBI" id="CHEBI:15379"/>
        <dbReference type="ChEBI" id="CHEBI:29033"/>
        <dbReference type="ChEBI" id="CHEBI:29034"/>
        <dbReference type="EC" id="1.16.3.1"/>
    </reaction>
</comment>
<evidence type="ECO:0000256" key="2">
    <source>
        <dbReference type="ARBA" id="ARBA00022434"/>
    </source>
</evidence>
<evidence type="ECO:0000256" key="8">
    <source>
        <dbReference type="PIRSR" id="PIRSR601519-1"/>
    </source>
</evidence>
<dbReference type="InterPro" id="IPR012347">
    <property type="entry name" value="Ferritin-like"/>
</dbReference>
<dbReference type="OrthoDB" id="186462at2759"/>
<dbReference type="GO" id="GO:0008198">
    <property type="term" value="F:ferrous iron binding"/>
    <property type="evidence" value="ECO:0007669"/>
    <property type="project" value="TreeGrafter"/>
</dbReference>
<feature type="domain" description="Ferritin-like diiron" evidence="11">
    <location>
        <begin position="19"/>
        <end position="168"/>
    </location>
</feature>
<keyword evidence="10" id="KW-0472">Membrane</keyword>
<dbReference type="GO" id="GO:0008199">
    <property type="term" value="F:ferric iron binding"/>
    <property type="evidence" value="ECO:0007669"/>
    <property type="project" value="InterPro"/>
</dbReference>